<dbReference type="EMBL" id="MU004417">
    <property type="protein sequence ID" value="KAF2651768.1"/>
    <property type="molecule type" value="Genomic_DNA"/>
</dbReference>
<proteinExistence type="predicted"/>
<protein>
    <submittedName>
        <fullName evidence="2">Uncharacterized protein</fullName>
    </submittedName>
</protein>
<feature type="region of interest" description="Disordered" evidence="1">
    <location>
        <begin position="25"/>
        <end position="73"/>
    </location>
</feature>
<accession>A0A6A6SZ36</accession>
<reference evidence="2" key="1">
    <citation type="journal article" date="2020" name="Stud. Mycol.">
        <title>101 Dothideomycetes genomes: a test case for predicting lifestyles and emergence of pathogens.</title>
        <authorList>
            <person name="Haridas S."/>
            <person name="Albert R."/>
            <person name="Binder M."/>
            <person name="Bloem J."/>
            <person name="Labutti K."/>
            <person name="Salamov A."/>
            <person name="Andreopoulos B."/>
            <person name="Baker S."/>
            <person name="Barry K."/>
            <person name="Bills G."/>
            <person name="Bluhm B."/>
            <person name="Cannon C."/>
            <person name="Castanera R."/>
            <person name="Culley D."/>
            <person name="Daum C."/>
            <person name="Ezra D."/>
            <person name="Gonzalez J."/>
            <person name="Henrissat B."/>
            <person name="Kuo A."/>
            <person name="Liang C."/>
            <person name="Lipzen A."/>
            <person name="Lutzoni F."/>
            <person name="Magnuson J."/>
            <person name="Mondo S."/>
            <person name="Nolan M."/>
            <person name="Ohm R."/>
            <person name="Pangilinan J."/>
            <person name="Park H.-J."/>
            <person name="Ramirez L."/>
            <person name="Alfaro M."/>
            <person name="Sun H."/>
            <person name="Tritt A."/>
            <person name="Yoshinaga Y."/>
            <person name="Zwiers L.-H."/>
            <person name="Turgeon B."/>
            <person name="Goodwin S."/>
            <person name="Spatafora J."/>
            <person name="Crous P."/>
            <person name="Grigoriev I."/>
        </authorList>
    </citation>
    <scope>NUCLEOTIDE SEQUENCE</scope>
    <source>
        <strain evidence="2">CBS 122681</strain>
    </source>
</reference>
<evidence type="ECO:0000256" key="1">
    <source>
        <dbReference type="SAM" id="MobiDB-lite"/>
    </source>
</evidence>
<feature type="compositionally biased region" description="Polar residues" evidence="1">
    <location>
        <begin position="49"/>
        <end position="73"/>
    </location>
</feature>
<keyword evidence="3" id="KW-1185">Reference proteome</keyword>
<name>A0A6A6SZ36_9PLEO</name>
<organism evidence="2 3">
    <name type="scientific">Lophiostoma macrostomum CBS 122681</name>
    <dbReference type="NCBI Taxonomy" id="1314788"/>
    <lineage>
        <taxon>Eukaryota</taxon>
        <taxon>Fungi</taxon>
        <taxon>Dikarya</taxon>
        <taxon>Ascomycota</taxon>
        <taxon>Pezizomycotina</taxon>
        <taxon>Dothideomycetes</taxon>
        <taxon>Pleosporomycetidae</taxon>
        <taxon>Pleosporales</taxon>
        <taxon>Lophiostomataceae</taxon>
        <taxon>Lophiostoma</taxon>
    </lineage>
</organism>
<evidence type="ECO:0000313" key="2">
    <source>
        <dbReference type="EMBL" id="KAF2651768.1"/>
    </source>
</evidence>
<gene>
    <name evidence="2" type="ORF">K491DRAFT_696141</name>
</gene>
<evidence type="ECO:0000313" key="3">
    <source>
        <dbReference type="Proteomes" id="UP000799324"/>
    </source>
</evidence>
<sequence length="98" mass="11184">MRVLKRPSNRRRSILFTIASTPSHALHQSPLTPHFKIHNPKSQPEPMRQSPNLHSPFSPSLSQTHRTTRPNITSHQARYALCLSDLSALHHPRASNNR</sequence>
<dbReference type="AlphaFoldDB" id="A0A6A6SZ36"/>
<dbReference type="Proteomes" id="UP000799324">
    <property type="component" value="Unassembled WGS sequence"/>
</dbReference>